<protein>
    <recommendedName>
        <fullName evidence="4">FYVE-type domain-containing protein</fullName>
    </recommendedName>
</protein>
<dbReference type="EMBL" id="SHOA02000005">
    <property type="protein sequence ID" value="TDH74105.1"/>
    <property type="molecule type" value="Genomic_DNA"/>
</dbReference>
<evidence type="ECO:0000313" key="2">
    <source>
        <dbReference type="EMBL" id="TDH74105.1"/>
    </source>
</evidence>
<sequence length="382" mass="42245">MNPFGDLHLSGEDQTELLEIADALVHAKIKEYKNYLKMNKTIDQTSWKECASAGPVKAFIERKSSNSAVNMISGLMVGPLVGTLDEVMFGLVSPTLESMRIKASYLHDFSAASVLATIVEPNEEDPFRSVVIKWIEIDIPGAIMGIVRNRDYVYVESTGIHYDDNGERIGYHLTHSVSFPQTTERPGRVRGNMSLCGIFREERPNQTDCRGTSILVPGGDIIPSMAMARMVHATMAGVNYTYCGQMKKIVWLLNLKHAERKELGSPVWEPVCTTCSKPIKTSRLRNTKLTCVLCFGALCRSCKVIKKLSFISPDLELTRSKLSICVKCLIDANQLDTLEAARSQFVYGRPAYHSANKSNGPPYMSPLSGKVASSTPHSSDDN</sequence>
<dbReference type="AlphaFoldDB" id="A0A976ILQ8"/>
<accession>A0A976ILQ8</accession>
<keyword evidence="3" id="KW-1185">Reference proteome</keyword>
<dbReference type="PANTHER" id="PTHR13510">
    <property type="entry name" value="FYVE-FINGER-CONTAINING RAB5 EFFECTOR PROTEIN RABENOSYN-5-RELATED"/>
    <property type="match status" value="1"/>
</dbReference>
<feature type="compositionally biased region" description="Polar residues" evidence="1">
    <location>
        <begin position="371"/>
        <end position="382"/>
    </location>
</feature>
<dbReference type="KEGG" id="blac:94351138"/>
<gene>
    <name evidence="2" type="ORF">CCR75_007406</name>
</gene>
<dbReference type="Proteomes" id="UP000294530">
    <property type="component" value="Unassembled WGS sequence"/>
</dbReference>
<evidence type="ECO:0000313" key="3">
    <source>
        <dbReference type="Proteomes" id="UP000294530"/>
    </source>
</evidence>
<dbReference type="InterPro" id="IPR023393">
    <property type="entry name" value="START-like_dom_sf"/>
</dbReference>
<dbReference type="OrthoDB" id="63521at2759"/>
<reference evidence="2 3" key="1">
    <citation type="journal article" date="2021" name="Genome Biol.">
        <title>AFLAP: assembly-free linkage analysis pipeline using k-mers from genome sequencing data.</title>
        <authorList>
            <person name="Fletcher K."/>
            <person name="Zhang L."/>
            <person name="Gil J."/>
            <person name="Han R."/>
            <person name="Cavanaugh K."/>
            <person name="Michelmore R."/>
        </authorList>
    </citation>
    <scope>NUCLEOTIDE SEQUENCE [LARGE SCALE GENOMIC DNA]</scope>
    <source>
        <strain evidence="2 3">SF5</strain>
    </source>
</reference>
<feature type="region of interest" description="Disordered" evidence="1">
    <location>
        <begin position="357"/>
        <end position="382"/>
    </location>
</feature>
<comment type="caution">
    <text evidence="2">The sequence shown here is derived from an EMBL/GenBank/DDBJ whole genome shotgun (WGS) entry which is preliminary data.</text>
</comment>
<evidence type="ECO:0008006" key="4">
    <source>
        <dbReference type="Google" id="ProtNLM"/>
    </source>
</evidence>
<dbReference type="InterPro" id="IPR052727">
    <property type="entry name" value="Rab4/Rab5_effector"/>
</dbReference>
<dbReference type="GeneID" id="94351138"/>
<proteinExistence type="predicted"/>
<dbReference type="RefSeq" id="XP_067823603.1">
    <property type="nucleotide sequence ID" value="XM_067965467.1"/>
</dbReference>
<dbReference type="PANTHER" id="PTHR13510:SF44">
    <property type="entry name" value="RABENOSYN-5"/>
    <property type="match status" value="1"/>
</dbReference>
<organism evidence="2 3">
    <name type="scientific">Bremia lactucae</name>
    <name type="common">Lettuce downy mildew</name>
    <dbReference type="NCBI Taxonomy" id="4779"/>
    <lineage>
        <taxon>Eukaryota</taxon>
        <taxon>Sar</taxon>
        <taxon>Stramenopiles</taxon>
        <taxon>Oomycota</taxon>
        <taxon>Peronosporomycetes</taxon>
        <taxon>Peronosporales</taxon>
        <taxon>Peronosporaceae</taxon>
        <taxon>Bremia</taxon>
    </lineage>
</organism>
<evidence type="ECO:0000256" key="1">
    <source>
        <dbReference type="SAM" id="MobiDB-lite"/>
    </source>
</evidence>
<dbReference type="SUPFAM" id="SSF55961">
    <property type="entry name" value="Bet v1-like"/>
    <property type="match status" value="1"/>
</dbReference>
<name>A0A976ILQ8_BRELC</name>
<dbReference type="Gene3D" id="3.30.530.20">
    <property type="match status" value="1"/>
</dbReference>